<keyword evidence="10" id="KW-1185">Reference proteome</keyword>
<feature type="transmembrane region" description="Helical" evidence="7">
    <location>
        <begin position="155"/>
        <end position="179"/>
    </location>
</feature>
<feature type="domain" description="Phosphatidic acid phosphatase type 2/haloperoxidase" evidence="8">
    <location>
        <begin position="101"/>
        <end position="210"/>
    </location>
</feature>
<evidence type="ECO:0000313" key="10">
    <source>
        <dbReference type="Proteomes" id="UP000321523"/>
    </source>
</evidence>
<evidence type="ECO:0000256" key="2">
    <source>
        <dbReference type="ARBA" id="ARBA00022475"/>
    </source>
</evidence>
<dbReference type="Gene3D" id="1.20.144.10">
    <property type="entry name" value="Phosphatidic acid phosphatase type 2/haloperoxidase"/>
    <property type="match status" value="2"/>
</dbReference>
<dbReference type="InterPro" id="IPR036938">
    <property type="entry name" value="PAP2/HPO_sf"/>
</dbReference>
<gene>
    <name evidence="9" type="ORF">SAE02_22990</name>
</gene>
<dbReference type="PANTHER" id="PTHR14969">
    <property type="entry name" value="SPHINGOSINE-1-PHOSPHATE PHOSPHOHYDROLASE"/>
    <property type="match status" value="1"/>
</dbReference>
<proteinExistence type="predicted"/>
<dbReference type="PANTHER" id="PTHR14969:SF62">
    <property type="entry name" value="DECAPRENYLPHOSPHORYL-5-PHOSPHORIBOSE PHOSPHATASE RV3807C-RELATED"/>
    <property type="match status" value="1"/>
</dbReference>
<organism evidence="9 10">
    <name type="scientific">Skermanella aerolata</name>
    <dbReference type="NCBI Taxonomy" id="393310"/>
    <lineage>
        <taxon>Bacteria</taxon>
        <taxon>Pseudomonadati</taxon>
        <taxon>Pseudomonadota</taxon>
        <taxon>Alphaproteobacteria</taxon>
        <taxon>Rhodospirillales</taxon>
        <taxon>Azospirillaceae</taxon>
        <taxon>Skermanella</taxon>
    </lineage>
</organism>
<evidence type="ECO:0000313" key="9">
    <source>
        <dbReference type="EMBL" id="GEO38151.1"/>
    </source>
</evidence>
<comment type="caution">
    <text evidence="9">The sequence shown here is derived from an EMBL/GenBank/DDBJ whole genome shotgun (WGS) entry which is preliminary data.</text>
</comment>
<feature type="transmembrane region" description="Helical" evidence="7">
    <location>
        <begin position="12"/>
        <end position="32"/>
    </location>
</feature>
<keyword evidence="5 7" id="KW-1133">Transmembrane helix</keyword>
<evidence type="ECO:0000256" key="1">
    <source>
        <dbReference type="ARBA" id="ARBA00004651"/>
    </source>
</evidence>
<reference evidence="9 10" key="1">
    <citation type="submission" date="2019-07" db="EMBL/GenBank/DDBJ databases">
        <title>Whole genome shotgun sequence of Skermanella aerolata NBRC 106429.</title>
        <authorList>
            <person name="Hosoyama A."/>
            <person name="Uohara A."/>
            <person name="Ohji S."/>
            <person name="Ichikawa N."/>
        </authorList>
    </citation>
    <scope>NUCLEOTIDE SEQUENCE [LARGE SCALE GENOMIC DNA]</scope>
    <source>
        <strain evidence="9 10">NBRC 106429</strain>
    </source>
</reference>
<keyword evidence="6 7" id="KW-0472">Membrane</keyword>
<dbReference type="GO" id="GO:0016787">
    <property type="term" value="F:hydrolase activity"/>
    <property type="evidence" value="ECO:0007669"/>
    <property type="project" value="UniProtKB-KW"/>
</dbReference>
<dbReference type="Pfam" id="PF01569">
    <property type="entry name" value="PAP2"/>
    <property type="match status" value="1"/>
</dbReference>
<name>A0A512DNU9_9PROT</name>
<comment type="subcellular location">
    <subcellularLocation>
        <location evidence="1">Cell membrane</location>
        <topology evidence="1">Multi-pass membrane protein</topology>
    </subcellularLocation>
</comment>
<evidence type="ECO:0000256" key="7">
    <source>
        <dbReference type="SAM" id="Phobius"/>
    </source>
</evidence>
<keyword evidence="3 7" id="KW-0812">Transmembrane</keyword>
<keyword evidence="4" id="KW-0378">Hydrolase</keyword>
<feature type="transmembrane region" description="Helical" evidence="7">
    <location>
        <begin position="94"/>
        <end position="115"/>
    </location>
</feature>
<dbReference type="AlphaFoldDB" id="A0A512DNU9"/>
<feature type="transmembrane region" description="Helical" evidence="7">
    <location>
        <begin position="185"/>
        <end position="209"/>
    </location>
</feature>
<dbReference type="OrthoDB" id="9780507at2"/>
<evidence type="ECO:0000256" key="3">
    <source>
        <dbReference type="ARBA" id="ARBA00022692"/>
    </source>
</evidence>
<evidence type="ECO:0000256" key="5">
    <source>
        <dbReference type="ARBA" id="ARBA00022989"/>
    </source>
</evidence>
<dbReference type="EMBL" id="BJYZ01000009">
    <property type="protein sequence ID" value="GEO38151.1"/>
    <property type="molecule type" value="Genomic_DNA"/>
</dbReference>
<protein>
    <recommendedName>
        <fullName evidence="8">Phosphatidic acid phosphatase type 2/haloperoxidase domain-containing protein</fullName>
    </recommendedName>
</protein>
<dbReference type="Proteomes" id="UP000321523">
    <property type="component" value="Unassembled WGS sequence"/>
</dbReference>
<accession>A0A512DNU9</accession>
<dbReference type="SUPFAM" id="SSF48317">
    <property type="entry name" value="Acid phosphatase/Vanadium-dependent haloperoxidase"/>
    <property type="match status" value="1"/>
</dbReference>
<dbReference type="InterPro" id="IPR000326">
    <property type="entry name" value="PAP2/HPO"/>
</dbReference>
<feature type="transmembrane region" description="Helical" evidence="7">
    <location>
        <begin position="62"/>
        <end position="82"/>
    </location>
</feature>
<dbReference type="GO" id="GO:0005886">
    <property type="term" value="C:plasma membrane"/>
    <property type="evidence" value="ECO:0007669"/>
    <property type="project" value="UniProtKB-SubCell"/>
</dbReference>
<dbReference type="SMART" id="SM00014">
    <property type="entry name" value="acidPPc"/>
    <property type="match status" value="1"/>
</dbReference>
<evidence type="ECO:0000256" key="4">
    <source>
        <dbReference type="ARBA" id="ARBA00022801"/>
    </source>
</evidence>
<evidence type="ECO:0000256" key="6">
    <source>
        <dbReference type="ARBA" id="ARBA00023136"/>
    </source>
</evidence>
<keyword evidence="2" id="KW-1003">Cell membrane</keyword>
<sequence>MHSRFSADLPLARYSVWCLLLLLPGHVFLSYLDRAVYDLIQGAEPHVFLFFRAVTELGDSKWTLVPTGILGLLLVLAGRYGFSGHRPAAVSNWLASASFFVFCSVALSGIVVNVIKVVVGRARPKLIDQNGLTGFEPFTFDGALHSFPSGHTNTIFALALAVSLLVPQWRGGLLAMASVVGFSRIAVGAHFLTDVIAGAALAVPTTVWLRRRFADNGLVFTKGGMDGYALLWPGRLIPIAVARFVRKRVVPIGEPAPRRIGPA</sequence>
<evidence type="ECO:0000259" key="8">
    <source>
        <dbReference type="SMART" id="SM00014"/>
    </source>
</evidence>